<evidence type="ECO:0000256" key="2">
    <source>
        <dbReference type="SAM" id="SignalP"/>
    </source>
</evidence>
<dbReference type="Pfam" id="PF13715">
    <property type="entry name" value="CarbopepD_reg_2"/>
    <property type="match status" value="1"/>
</dbReference>
<gene>
    <name evidence="4" type="ORF">ACFSQ3_10115</name>
</gene>
<dbReference type="Pfam" id="PF07715">
    <property type="entry name" value="Plug"/>
    <property type="match status" value="1"/>
</dbReference>
<dbReference type="SUPFAM" id="SSF49464">
    <property type="entry name" value="Carboxypeptidase regulatory domain-like"/>
    <property type="match status" value="1"/>
</dbReference>
<keyword evidence="1" id="KW-1134">Transmembrane beta strand</keyword>
<keyword evidence="5" id="KW-1185">Reference proteome</keyword>
<dbReference type="Proteomes" id="UP001597393">
    <property type="component" value="Unassembled WGS sequence"/>
</dbReference>
<keyword evidence="1" id="KW-0472">Membrane</keyword>
<dbReference type="SUPFAM" id="SSF56935">
    <property type="entry name" value="Porins"/>
    <property type="match status" value="1"/>
</dbReference>
<sequence>MNQINFKTCVLLLLMVFAIGAVFAQQPLVTGTVKDVNGPLPGVTVTLIGTNRVAQTDGRGRFTITATSGDRLRFSSIGYITSEIQVGAQANINIDLAADAGNIDEVVVTGLGEQRQRRQLGYAMTQISGDQIRQTNAINPIAALQGMVPGLQVNVGTGGPQSSTRFLIRGAGSLDPFGNAPLIVVDGIIMDEEVVLPHRGGDQDLVTF</sequence>
<comment type="similarity">
    <text evidence="1">Belongs to the TonB-dependent receptor family.</text>
</comment>
<evidence type="ECO:0000313" key="5">
    <source>
        <dbReference type="Proteomes" id="UP001597393"/>
    </source>
</evidence>
<comment type="caution">
    <text evidence="4">The sequence shown here is derived from an EMBL/GenBank/DDBJ whole genome shotgun (WGS) entry which is preliminary data.</text>
</comment>
<organism evidence="4 5">
    <name type="scientific">Sphingobacterium corticis</name>
    <dbReference type="NCBI Taxonomy" id="1812823"/>
    <lineage>
        <taxon>Bacteria</taxon>
        <taxon>Pseudomonadati</taxon>
        <taxon>Bacteroidota</taxon>
        <taxon>Sphingobacteriia</taxon>
        <taxon>Sphingobacteriales</taxon>
        <taxon>Sphingobacteriaceae</taxon>
        <taxon>Sphingobacterium</taxon>
    </lineage>
</organism>
<feature type="signal peptide" evidence="2">
    <location>
        <begin position="1"/>
        <end position="24"/>
    </location>
</feature>
<feature type="chain" id="PRO_5045065031" evidence="2">
    <location>
        <begin position="25"/>
        <end position="208"/>
    </location>
</feature>
<accession>A0ABW5NMN1</accession>
<evidence type="ECO:0000259" key="3">
    <source>
        <dbReference type="Pfam" id="PF07715"/>
    </source>
</evidence>
<dbReference type="EMBL" id="JBHUMA010000006">
    <property type="protein sequence ID" value="MFD2599309.1"/>
    <property type="molecule type" value="Genomic_DNA"/>
</dbReference>
<dbReference type="RefSeq" id="WP_380869435.1">
    <property type="nucleotide sequence ID" value="NZ_JBHUMA010000006.1"/>
</dbReference>
<keyword evidence="1" id="KW-0813">Transport</keyword>
<dbReference type="InterPro" id="IPR012910">
    <property type="entry name" value="Plug_dom"/>
</dbReference>
<evidence type="ECO:0000256" key="1">
    <source>
        <dbReference type="PROSITE-ProRule" id="PRU01360"/>
    </source>
</evidence>
<comment type="subcellular location">
    <subcellularLocation>
        <location evidence="1">Cell outer membrane</location>
        <topology evidence="1">Multi-pass membrane protein</topology>
    </subcellularLocation>
</comment>
<dbReference type="InterPro" id="IPR008969">
    <property type="entry name" value="CarboxyPept-like_regulatory"/>
</dbReference>
<proteinExistence type="inferred from homology"/>
<keyword evidence="2" id="KW-0732">Signal</keyword>
<feature type="domain" description="TonB-dependent receptor plug" evidence="3">
    <location>
        <begin position="118"/>
        <end position="198"/>
    </location>
</feature>
<dbReference type="Gene3D" id="2.60.40.1120">
    <property type="entry name" value="Carboxypeptidase-like, regulatory domain"/>
    <property type="match status" value="1"/>
</dbReference>
<dbReference type="PROSITE" id="PS52016">
    <property type="entry name" value="TONB_DEPENDENT_REC_3"/>
    <property type="match status" value="1"/>
</dbReference>
<dbReference type="InterPro" id="IPR039426">
    <property type="entry name" value="TonB-dep_rcpt-like"/>
</dbReference>
<dbReference type="InterPro" id="IPR037066">
    <property type="entry name" value="Plug_dom_sf"/>
</dbReference>
<name>A0ABW5NMN1_9SPHI</name>
<dbReference type="Gene3D" id="2.170.130.10">
    <property type="entry name" value="TonB-dependent receptor, plug domain"/>
    <property type="match status" value="1"/>
</dbReference>
<keyword evidence="1" id="KW-0812">Transmembrane</keyword>
<reference evidence="5" key="1">
    <citation type="journal article" date="2019" name="Int. J. Syst. Evol. Microbiol.">
        <title>The Global Catalogue of Microorganisms (GCM) 10K type strain sequencing project: providing services to taxonomists for standard genome sequencing and annotation.</title>
        <authorList>
            <consortium name="The Broad Institute Genomics Platform"/>
            <consortium name="The Broad Institute Genome Sequencing Center for Infectious Disease"/>
            <person name="Wu L."/>
            <person name="Ma J."/>
        </authorList>
    </citation>
    <scope>NUCLEOTIDE SEQUENCE [LARGE SCALE GENOMIC DNA]</scope>
    <source>
        <strain evidence="5">KCTC 42248</strain>
    </source>
</reference>
<protein>
    <submittedName>
        <fullName evidence="4">Carboxypeptidase-like regulatory domain-containing protein</fullName>
    </submittedName>
</protein>
<keyword evidence="1" id="KW-0998">Cell outer membrane</keyword>
<evidence type="ECO:0000313" key="4">
    <source>
        <dbReference type="EMBL" id="MFD2599309.1"/>
    </source>
</evidence>